<dbReference type="AlphaFoldDB" id="A0A5C3KCY0"/>
<proteinExistence type="predicted"/>
<evidence type="ECO:0000313" key="3">
    <source>
        <dbReference type="Proteomes" id="UP000307440"/>
    </source>
</evidence>
<sequence length="72" mass="7668">MDAGASNLGNRKVNRRQTKRKCKAMATDRSDPEQEEGSSVETELVALPTGTIDVEEGGALDLPNRASLDPVA</sequence>
<protein>
    <submittedName>
        <fullName evidence="2">Uncharacterized protein</fullName>
    </submittedName>
</protein>
<dbReference type="Proteomes" id="UP000307440">
    <property type="component" value="Unassembled WGS sequence"/>
</dbReference>
<accession>A0A5C3KCY0</accession>
<reference evidence="2 3" key="1">
    <citation type="journal article" date="2019" name="Nat. Ecol. Evol.">
        <title>Megaphylogeny resolves global patterns of mushroom evolution.</title>
        <authorList>
            <person name="Varga T."/>
            <person name="Krizsan K."/>
            <person name="Foldi C."/>
            <person name="Dima B."/>
            <person name="Sanchez-Garcia M."/>
            <person name="Sanchez-Ramirez S."/>
            <person name="Szollosi G.J."/>
            <person name="Szarkandi J.G."/>
            <person name="Papp V."/>
            <person name="Albert L."/>
            <person name="Andreopoulos W."/>
            <person name="Angelini C."/>
            <person name="Antonin V."/>
            <person name="Barry K.W."/>
            <person name="Bougher N.L."/>
            <person name="Buchanan P."/>
            <person name="Buyck B."/>
            <person name="Bense V."/>
            <person name="Catcheside P."/>
            <person name="Chovatia M."/>
            <person name="Cooper J."/>
            <person name="Damon W."/>
            <person name="Desjardin D."/>
            <person name="Finy P."/>
            <person name="Geml J."/>
            <person name="Haridas S."/>
            <person name="Hughes K."/>
            <person name="Justo A."/>
            <person name="Karasinski D."/>
            <person name="Kautmanova I."/>
            <person name="Kiss B."/>
            <person name="Kocsube S."/>
            <person name="Kotiranta H."/>
            <person name="LaButti K.M."/>
            <person name="Lechner B.E."/>
            <person name="Liimatainen K."/>
            <person name="Lipzen A."/>
            <person name="Lukacs Z."/>
            <person name="Mihaltcheva S."/>
            <person name="Morgado L.N."/>
            <person name="Niskanen T."/>
            <person name="Noordeloos M.E."/>
            <person name="Ohm R.A."/>
            <person name="Ortiz-Santana B."/>
            <person name="Ovrebo C."/>
            <person name="Racz N."/>
            <person name="Riley R."/>
            <person name="Savchenko A."/>
            <person name="Shiryaev A."/>
            <person name="Soop K."/>
            <person name="Spirin V."/>
            <person name="Szebenyi C."/>
            <person name="Tomsovsky M."/>
            <person name="Tulloss R.E."/>
            <person name="Uehling J."/>
            <person name="Grigoriev I.V."/>
            <person name="Vagvolgyi C."/>
            <person name="Papp T."/>
            <person name="Martin F.M."/>
            <person name="Miettinen O."/>
            <person name="Hibbett D.S."/>
            <person name="Nagy L.G."/>
        </authorList>
    </citation>
    <scope>NUCLEOTIDE SEQUENCE [LARGE SCALE GENOMIC DNA]</scope>
    <source>
        <strain evidence="2 3">CBS 121175</strain>
    </source>
</reference>
<evidence type="ECO:0000313" key="2">
    <source>
        <dbReference type="EMBL" id="TFK17831.1"/>
    </source>
</evidence>
<feature type="region of interest" description="Disordered" evidence="1">
    <location>
        <begin position="1"/>
        <end position="72"/>
    </location>
</feature>
<organism evidence="2 3">
    <name type="scientific">Coprinopsis marcescibilis</name>
    <name type="common">Agaric fungus</name>
    <name type="synonym">Psathyrella marcescibilis</name>
    <dbReference type="NCBI Taxonomy" id="230819"/>
    <lineage>
        <taxon>Eukaryota</taxon>
        <taxon>Fungi</taxon>
        <taxon>Dikarya</taxon>
        <taxon>Basidiomycota</taxon>
        <taxon>Agaricomycotina</taxon>
        <taxon>Agaricomycetes</taxon>
        <taxon>Agaricomycetidae</taxon>
        <taxon>Agaricales</taxon>
        <taxon>Agaricineae</taxon>
        <taxon>Psathyrellaceae</taxon>
        <taxon>Coprinopsis</taxon>
    </lineage>
</organism>
<dbReference type="EMBL" id="ML210459">
    <property type="protein sequence ID" value="TFK17831.1"/>
    <property type="molecule type" value="Genomic_DNA"/>
</dbReference>
<gene>
    <name evidence="2" type="ORF">FA15DRAFT_710434</name>
</gene>
<keyword evidence="3" id="KW-1185">Reference proteome</keyword>
<name>A0A5C3KCY0_COPMA</name>
<evidence type="ECO:0000256" key="1">
    <source>
        <dbReference type="SAM" id="MobiDB-lite"/>
    </source>
</evidence>
<feature type="compositionally biased region" description="Basic residues" evidence="1">
    <location>
        <begin position="12"/>
        <end position="23"/>
    </location>
</feature>